<dbReference type="InterPro" id="IPR038330">
    <property type="entry name" value="TspO/MBR-related_sf"/>
</dbReference>
<evidence type="ECO:0000313" key="7">
    <source>
        <dbReference type="EMBL" id="ANU75794.1"/>
    </source>
</evidence>
<dbReference type="FunFam" id="1.20.1260.100:FF:000001">
    <property type="entry name" value="translocator protein 2"/>
    <property type="match status" value="1"/>
</dbReference>
<dbReference type="AlphaFoldDB" id="A0A1C7IA53"/>
<proteinExistence type="inferred from homology"/>
<evidence type="ECO:0000256" key="1">
    <source>
        <dbReference type="ARBA" id="ARBA00004141"/>
    </source>
</evidence>
<dbReference type="STRING" id="1796616.A4V09_08460"/>
<dbReference type="PANTHER" id="PTHR10057:SF0">
    <property type="entry name" value="TRANSLOCATOR PROTEIN"/>
    <property type="match status" value="1"/>
</dbReference>
<organism evidence="7 8">
    <name type="scientific">Blautia pseudococcoides</name>
    <dbReference type="NCBI Taxonomy" id="1796616"/>
    <lineage>
        <taxon>Bacteria</taxon>
        <taxon>Bacillati</taxon>
        <taxon>Bacillota</taxon>
        <taxon>Clostridia</taxon>
        <taxon>Lachnospirales</taxon>
        <taxon>Lachnospiraceae</taxon>
        <taxon>Blautia</taxon>
    </lineage>
</organism>
<evidence type="ECO:0000256" key="3">
    <source>
        <dbReference type="ARBA" id="ARBA00022692"/>
    </source>
</evidence>
<dbReference type="CDD" id="cd15904">
    <property type="entry name" value="TSPO_MBR"/>
    <property type="match status" value="1"/>
</dbReference>
<gene>
    <name evidence="7" type="ORF">A4V09_08460</name>
</gene>
<evidence type="ECO:0000256" key="4">
    <source>
        <dbReference type="ARBA" id="ARBA00022989"/>
    </source>
</evidence>
<dbReference type="PANTHER" id="PTHR10057">
    <property type="entry name" value="PERIPHERAL-TYPE BENZODIAZEPINE RECEPTOR"/>
    <property type="match status" value="1"/>
</dbReference>
<keyword evidence="5 6" id="KW-0472">Membrane</keyword>
<feature type="transmembrane region" description="Helical" evidence="6">
    <location>
        <begin position="7"/>
        <end position="26"/>
    </location>
</feature>
<sequence>MNKNNRSALVISILLPLAIGSLSTLISGNRSMYFLINKPALSPPAFIFPIVWSILYILMGISSYIVYESNSSGKSSALKTYAIQLLFNFFWSIIFFGLSQYFFAFLWLLALIILIAVMIYQFYKISPVAAYLQIPYFIWCIFAAYLNFMIYIMNKSAG</sequence>
<evidence type="ECO:0000256" key="6">
    <source>
        <dbReference type="SAM" id="Phobius"/>
    </source>
</evidence>
<feature type="transmembrane region" description="Helical" evidence="6">
    <location>
        <begin position="46"/>
        <end position="66"/>
    </location>
</feature>
<feature type="transmembrane region" description="Helical" evidence="6">
    <location>
        <begin position="134"/>
        <end position="153"/>
    </location>
</feature>
<accession>A0A1C7IA53</accession>
<dbReference type="GO" id="GO:0033013">
    <property type="term" value="P:tetrapyrrole metabolic process"/>
    <property type="evidence" value="ECO:0007669"/>
    <property type="project" value="UniProtKB-ARBA"/>
</dbReference>
<dbReference type="RefSeq" id="WP_065541977.1">
    <property type="nucleotide sequence ID" value="NZ_CP015405.2"/>
</dbReference>
<reference evidence="7" key="1">
    <citation type="submission" date="2017-04" db="EMBL/GenBank/DDBJ databases">
        <title>Complete Genome Sequences of Twelve Strains of a Stable Defined Moderately Diverse Mouse Microbiota 2 (sDMDMm2).</title>
        <authorList>
            <person name="Uchimura Y."/>
            <person name="Wyss M."/>
            <person name="Brugiroux S."/>
            <person name="Limenitakis J.P."/>
            <person name="Stecher B."/>
            <person name="McCoy K.D."/>
            <person name="Macpherson A.J."/>
        </authorList>
    </citation>
    <scope>NUCLEOTIDE SEQUENCE</scope>
    <source>
        <strain evidence="7">YL58</strain>
    </source>
</reference>
<evidence type="ECO:0000313" key="8">
    <source>
        <dbReference type="Proteomes" id="UP000092574"/>
    </source>
</evidence>
<dbReference type="Proteomes" id="UP000092574">
    <property type="component" value="Chromosome"/>
</dbReference>
<keyword evidence="4 6" id="KW-1133">Transmembrane helix</keyword>
<comment type="subcellular location">
    <subcellularLocation>
        <location evidence="1">Membrane</location>
        <topology evidence="1">Multi-pass membrane protein</topology>
    </subcellularLocation>
</comment>
<dbReference type="InterPro" id="IPR004307">
    <property type="entry name" value="TspO_MBR"/>
</dbReference>
<dbReference type="EMBL" id="CP015405">
    <property type="protein sequence ID" value="ANU75794.1"/>
    <property type="molecule type" value="Genomic_DNA"/>
</dbReference>
<dbReference type="GO" id="GO:0016020">
    <property type="term" value="C:membrane"/>
    <property type="evidence" value="ECO:0007669"/>
    <property type="project" value="UniProtKB-SubCell"/>
</dbReference>
<comment type="similarity">
    <text evidence="2">Belongs to the TspO/BZRP family.</text>
</comment>
<keyword evidence="3 6" id="KW-0812">Transmembrane</keyword>
<evidence type="ECO:0000256" key="5">
    <source>
        <dbReference type="ARBA" id="ARBA00023136"/>
    </source>
</evidence>
<dbReference type="Pfam" id="PF03073">
    <property type="entry name" value="TspO_MBR"/>
    <property type="match status" value="1"/>
</dbReference>
<keyword evidence="8" id="KW-1185">Reference proteome</keyword>
<dbReference type="PIRSF" id="PIRSF005859">
    <property type="entry name" value="PBR"/>
    <property type="match status" value="1"/>
</dbReference>
<dbReference type="KEGG" id="byl:A4V09_08460"/>
<dbReference type="Gene3D" id="1.20.1260.100">
    <property type="entry name" value="TspO/MBR protein"/>
    <property type="match status" value="1"/>
</dbReference>
<protein>
    <submittedName>
        <fullName evidence="7">TspO protein</fullName>
    </submittedName>
</protein>
<name>A0A1C7IA53_9FIRM</name>
<feature type="transmembrane region" description="Helical" evidence="6">
    <location>
        <begin position="78"/>
        <end position="98"/>
    </location>
</feature>
<evidence type="ECO:0000256" key="2">
    <source>
        <dbReference type="ARBA" id="ARBA00007524"/>
    </source>
</evidence>
<dbReference type="OrthoDB" id="9795496at2"/>